<dbReference type="PANTHER" id="PTHR13475:SF3">
    <property type="entry name" value="NEUGRIN"/>
    <property type="match status" value="1"/>
</dbReference>
<dbReference type="RefSeq" id="XP_058985489.1">
    <property type="nucleotide sequence ID" value="XM_059129506.1"/>
</dbReference>
<evidence type="ECO:0000313" key="3">
    <source>
        <dbReference type="RefSeq" id="XP_005175964.1"/>
    </source>
</evidence>
<dbReference type="VEuPathDB" id="VectorBase:MDOA002792"/>
<evidence type="ECO:0000313" key="8">
    <source>
        <dbReference type="RefSeq" id="XP_058985490.1"/>
    </source>
</evidence>
<accession>A0A1I8MA60</accession>
<protein>
    <submittedName>
        <fullName evidence="3 4">Uncharacterized protein LOC101898174</fullName>
    </submittedName>
</protein>
<dbReference type="KEGG" id="mde:101898174"/>
<dbReference type="InterPro" id="IPR010487">
    <property type="entry name" value="NGRN/Rrg9"/>
</dbReference>
<evidence type="ECO:0000313" key="6">
    <source>
        <dbReference type="RefSeq" id="XP_058985488.1"/>
    </source>
</evidence>
<dbReference type="RefSeq" id="XP_011294370.1">
    <property type="nucleotide sequence ID" value="XM_011296068.2"/>
</dbReference>
<organism evidence="1">
    <name type="scientific">Musca domestica</name>
    <name type="common">House fly</name>
    <dbReference type="NCBI Taxonomy" id="7370"/>
    <lineage>
        <taxon>Eukaryota</taxon>
        <taxon>Metazoa</taxon>
        <taxon>Ecdysozoa</taxon>
        <taxon>Arthropoda</taxon>
        <taxon>Hexapoda</taxon>
        <taxon>Insecta</taxon>
        <taxon>Pterygota</taxon>
        <taxon>Neoptera</taxon>
        <taxon>Endopterygota</taxon>
        <taxon>Diptera</taxon>
        <taxon>Brachycera</taxon>
        <taxon>Muscomorpha</taxon>
        <taxon>Muscoidea</taxon>
        <taxon>Muscidae</taxon>
        <taxon>Musca</taxon>
    </lineage>
</organism>
<reference evidence="3 4" key="2">
    <citation type="submission" date="2025-04" db="UniProtKB">
        <authorList>
            <consortium name="RefSeq"/>
        </authorList>
    </citation>
    <scope>IDENTIFICATION</scope>
    <source>
        <strain evidence="3 4">Aabys</strain>
        <tissue evidence="6 7">Whole body</tissue>
    </source>
</reference>
<dbReference type="RefSeq" id="XP_058985488.1">
    <property type="nucleotide sequence ID" value="XM_059129505.1"/>
</dbReference>
<dbReference type="EnsemblMetazoa" id="MDOA002792-RC">
    <property type="protein sequence ID" value="MDOA002792-PC"/>
    <property type="gene ID" value="MDOA002792"/>
</dbReference>
<dbReference type="OrthoDB" id="6415470at2759"/>
<evidence type="ECO:0000313" key="1">
    <source>
        <dbReference type="EnsemblMetazoa" id="MDOA002792-PB"/>
    </source>
</evidence>
<reference evidence="1" key="1">
    <citation type="submission" date="2020-05" db="UniProtKB">
        <authorList>
            <consortium name="EnsemblMetazoa"/>
        </authorList>
    </citation>
    <scope>IDENTIFICATION</scope>
    <source>
        <strain evidence="1">Aabys</strain>
    </source>
</reference>
<dbReference type="PANTHER" id="PTHR13475">
    <property type="entry name" value="NEUGRIN"/>
    <property type="match status" value="1"/>
</dbReference>
<evidence type="ECO:0000313" key="5">
    <source>
        <dbReference type="RefSeq" id="XP_019894146.1"/>
    </source>
</evidence>
<dbReference type="RefSeq" id="XP_058985490.1">
    <property type="nucleotide sequence ID" value="XM_059129507.1"/>
</dbReference>
<proteinExistence type="predicted"/>
<dbReference type="EnsemblMetazoa" id="MDOA002792-RB">
    <property type="protein sequence ID" value="MDOA002792-PB"/>
    <property type="gene ID" value="MDOA002792"/>
</dbReference>
<evidence type="ECO:0000313" key="4">
    <source>
        <dbReference type="RefSeq" id="XP_011294370.1"/>
    </source>
</evidence>
<dbReference type="VEuPathDB" id="VectorBase:MDOMA2_000296"/>
<name>A0A1I8MA60_MUSDO</name>
<dbReference type="RefSeq" id="XP_005175964.1">
    <property type="nucleotide sequence ID" value="XM_005175907.3"/>
</dbReference>
<dbReference type="AlphaFoldDB" id="A0A1I8MA60"/>
<dbReference type="Proteomes" id="UP001652621">
    <property type="component" value="Unplaced"/>
</dbReference>
<dbReference type="RefSeq" id="XP_019894146.1">
    <property type="nucleotide sequence ID" value="XM_020038587.1"/>
</dbReference>
<evidence type="ECO:0000313" key="7">
    <source>
        <dbReference type="RefSeq" id="XP_058985489.1"/>
    </source>
</evidence>
<keyword evidence="2" id="KW-1185">Reference proteome</keyword>
<dbReference type="GO" id="GO:0005634">
    <property type="term" value="C:nucleus"/>
    <property type="evidence" value="ECO:0007669"/>
    <property type="project" value="TreeGrafter"/>
</dbReference>
<gene>
    <name evidence="1" type="primary">101898174</name>
    <name evidence="3 4 5 6 7 8" type="synonym">LOC101898174</name>
</gene>
<dbReference type="GeneID" id="101898174"/>
<sequence length="361" mass="41831">MLLHRLPYKGIVYHFCRGLSRKANPGLNHQISAIADVASDIEKNPEGFGDLESDLINVHRMHEKHELEVKQEKSRLRKYIVKSKYFRDHKYPNILTHAEKENIRLLHSKDPEQWSVEVLSESFPANCETIKKILKANWRPRSITTHDAAVFRNWEKFKKGELKLPEDLENKMTKFYYRETKAFTHSTEENCVAIRTIESCVPLSTEFSSIVSGKRKSLRPPPAKMAEQKVHGVENETFLIDKVSNKNYMRVSDIKLLNGIDASLNTENAGYEDAKSENISVTTNETTNCDNLISIHKFTNTEVEICDDDKKKFEMSRVKSRIHIPRKIRRKGATYRVDDTYYDDDGEFLYRVPGMTTVSSK</sequence>
<dbReference type="eggNOG" id="ENOG502S1S4">
    <property type="taxonomic scope" value="Eukaryota"/>
</dbReference>
<evidence type="ECO:0000313" key="2">
    <source>
        <dbReference type="Proteomes" id="UP001652621"/>
    </source>
</evidence>